<dbReference type="AlphaFoldDB" id="A0A7X8XVP3"/>
<evidence type="ECO:0000313" key="2">
    <source>
        <dbReference type="Proteomes" id="UP000585050"/>
    </source>
</evidence>
<evidence type="ECO:0000313" key="1">
    <source>
        <dbReference type="EMBL" id="NLR91459.1"/>
    </source>
</evidence>
<dbReference type="Proteomes" id="UP000585050">
    <property type="component" value="Unassembled WGS sequence"/>
</dbReference>
<protein>
    <submittedName>
        <fullName evidence="1">Uncharacterized protein</fullName>
    </submittedName>
</protein>
<reference evidence="1 2" key="1">
    <citation type="submission" date="2020-04" db="EMBL/GenBank/DDBJ databases">
        <title>Flammeovirga sp. SR4, a novel species isolated from seawater.</title>
        <authorList>
            <person name="Wang X."/>
        </authorList>
    </citation>
    <scope>NUCLEOTIDE SEQUENCE [LARGE SCALE GENOMIC DNA]</scope>
    <source>
        <strain evidence="1 2">SR4</strain>
    </source>
</reference>
<name>A0A7X8XVP3_9BACT</name>
<accession>A0A7X8XVP3</accession>
<proteinExistence type="predicted"/>
<organism evidence="1 2">
    <name type="scientific">Flammeovirga agarivorans</name>
    <dbReference type="NCBI Taxonomy" id="2726742"/>
    <lineage>
        <taxon>Bacteria</taxon>
        <taxon>Pseudomonadati</taxon>
        <taxon>Bacteroidota</taxon>
        <taxon>Cytophagia</taxon>
        <taxon>Cytophagales</taxon>
        <taxon>Flammeovirgaceae</taxon>
        <taxon>Flammeovirga</taxon>
    </lineage>
</organism>
<comment type="caution">
    <text evidence="1">The sequence shown here is derived from an EMBL/GenBank/DDBJ whole genome shotgun (WGS) entry which is preliminary data.</text>
</comment>
<gene>
    <name evidence="1" type="ORF">HGP29_09595</name>
</gene>
<dbReference type="EMBL" id="JABAIL010000003">
    <property type="protein sequence ID" value="NLR91459.1"/>
    <property type="molecule type" value="Genomic_DNA"/>
</dbReference>
<keyword evidence="2" id="KW-1185">Reference proteome</keyword>
<sequence>MVLTTLFISCGTSSKIIVPLNETLPSTNDNYTIVWVGKGKAFTFQDGKYIRNAANDYAFEVVQRRYTNTWKSIKNMHRVHPNYDGKAGEREQTMFFEIDYHKEGSQIRSEIHSSLGNGKGHSDHEFREQKIQFEAEGISYFAPYNTYRITQHYNYEEGVLTETVELFKLENDIEIPFAKIEEKALIFIPTQLAKAPTLFE</sequence>